<dbReference type="AlphaFoldDB" id="A0A9P6JU18"/>
<dbReference type="EMBL" id="MU157833">
    <property type="protein sequence ID" value="KAF9532085.1"/>
    <property type="molecule type" value="Genomic_DNA"/>
</dbReference>
<dbReference type="GO" id="GO:0000329">
    <property type="term" value="C:fungal-type vacuole membrane"/>
    <property type="evidence" value="ECO:0007669"/>
    <property type="project" value="TreeGrafter"/>
</dbReference>
<feature type="compositionally biased region" description="Polar residues" evidence="7">
    <location>
        <begin position="21"/>
        <end position="31"/>
    </location>
</feature>
<feature type="region of interest" description="Disordered" evidence="7">
    <location>
        <begin position="1"/>
        <end position="52"/>
    </location>
</feature>
<dbReference type="NCBIfam" id="TIGR00728">
    <property type="entry name" value="OPT_sfam"/>
    <property type="match status" value="1"/>
</dbReference>
<feature type="transmembrane region" description="Helical" evidence="8">
    <location>
        <begin position="131"/>
        <end position="151"/>
    </location>
</feature>
<feature type="transmembrane region" description="Helical" evidence="8">
    <location>
        <begin position="598"/>
        <end position="617"/>
    </location>
</feature>
<evidence type="ECO:0000256" key="8">
    <source>
        <dbReference type="SAM" id="Phobius"/>
    </source>
</evidence>
<organism evidence="9 10">
    <name type="scientific">Crepidotus variabilis</name>
    <dbReference type="NCBI Taxonomy" id="179855"/>
    <lineage>
        <taxon>Eukaryota</taxon>
        <taxon>Fungi</taxon>
        <taxon>Dikarya</taxon>
        <taxon>Basidiomycota</taxon>
        <taxon>Agaricomycotina</taxon>
        <taxon>Agaricomycetes</taxon>
        <taxon>Agaricomycetidae</taxon>
        <taxon>Agaricales</taxon>
        <taxon>Agaricineae</taxon>
        <taxon>Crepidotaceae</taxon>
        <taxon>Crepidotus</taxon>
    </lineage>
</organism>
<feature type="transmembrane region" description="Helical" evidence="8">
    <location>
        <begin position="355"/>
        <end position="380"/>
    </location>
</feature>
<evidence type="ECO:0000313" key="9">
    <source>
        <dbReference type="EMBL" id="KAF9532085.1"/>
    </source>
</evidence>
<reference evidence="9" key="1">
    <citation type="submission" date="2020-11" db="EMBL/GenBank/DDBJ databases">
        <authorList>
            <consortium name="DOE Joint Genome Institute"/>
            <person name="Ahrendt S."/>
            <person name="Riley R."/>
            <person name="Andreopoulos W."/>
            <person name="Labutti K."/>
            <person name="Pangilinan J."/>
            <person name="Ruiz-Duenas F.J."/>
            <person name="Barrasa J.M."/>
            <person name="Sanchez-Garcia M."/>
            <person name="Camarero S."/>
            <person name="Miyauchi S."/>
            <person name="Serrano A."/>
            <person name="Linde D."/>
            <person name="Babiker R."/>
            <person name="Drula E."/>
            <person name="Ayuso-Fernandez I."/>
            <person name="Pacheco R."/>
            <person name="Padilla G."/>
            <person name="Ferreira P."/>
            <person name="Barriuso J."/>
            <person name="Kellner H."/>
            <person name="Castanera R."/>
            <person name="Alfaro M."/>
            <person name="Ramirez L."/>
            <person name="Pisabarro A.G."/>
            <person name="Kuo A."/>
            <person name="Tritt A."/>
            <person name="Lipzen A."/>
            <person name="He G."/>
            <person name="Yan M."/>
            <person name="Ng V."/>
            <person name="Cullen D."/>
            <person name="Martin F."/>
            <person name="Rosso M.-N."/>
            <person name="Henrissat B."/>
            <person name="Hibbett D."/>
            <person name="Martinez A.T."/>
            <person name="Grigoriev I.V."/>
        </authorList>
    </citation>
    <scope>NUCLEOTIDE SEQUENCE</scope>
    <source>
        <strain evidence="9">CBS 506.95</strain>
    </source>
</reference>
<keyword evidence="4 8" id="KW-0812">Transmembrane</keyword>
<dbReference type="PANTHER" id="PTHR31645">
    <property type="entry name" value="OLIGOPEPTIDE TRANSPORTER YGL114W-RELATED"/>
    <property type="match status" value="1"/>
</dbReference>
<gene>
    <name evidence="9" type="ORF">CPB83DRAFT_848314</name>
</gene>
<comment type="subcellular location">
    <subcellularLocation>
        <location evidence="1">Membrane</location>
        <topology evidence="1">Multi-pass membrane protein</topology>
    </subcellularLocation>
</comment>
<comment type="similarity">
    <text evidence="2">Belongs to the oligopeptide OPT transporter family.</text>
</comment>
<dbReference type="InterPro" id="IPR004813">
    <property type="entry name" value="OPT"/>
</dbReference>
<name>A0A9P6JU18_9AGAR</name>
<feature type="transmembrane region" description="Helical" evidence="8">
    <location>
        <begin position="64"/>
        <end position="84"/>
    </location>
</feature>
<sequence length="713" mass="76511">MESSLEHRTRSREDIYDEKVSSSTGVPQSEQPYLDENFDDHDVTKPFPIDPDEPVEDRQLSFRAIVVGCGLGAVVGASNIYLGLKTGFTFGPQLFGAIFGYAIVKALSKALPESGILGWLGGGPFGPKENCTVQSAATASGGLGILFVSAVPAMYRMELLSPSPTQDIGKLIALTACAGFFGVFFVIPLRKYYIVRQKLTFPTPAATAYTIRSLHNSRTGAITAKKKSLGLLYTFVSSFVLKVASNYAPGVIYDWHIGWTLYRLGFTGMIRMENWGWIFEFTPAFFGAGMLSGLNASWSFFGGSVLAWGIIGPALVKNGKAFGTPTSDEYPLVSYVGLSFKNPSAYVDKPSPRYWLLWPGVLIMLMYSFTDILLSLIPVFRQLDVRSLNPVSWFSHRHDEVDEDLTPIEDRIPLLWWTSGLAASTIGSCAILASLFHFNVGEAILSLILGFIFSFVAVQSSGYTDVNPVTTVAKASQLVFGSITKASGLALKPAQMINLSAGVVAAGSAGQAVDMTGDLKTGYLLRAKPRVQFVAQLCGAVVAVFLCTGLFLLFVKASPCIITGDIPCPYPAPSVNAWAAVAVAATSPTLPIPPSSGYTAISLGIASVATLLIRNFLIPKKYWGYVPNWNAIGLAFVVPQVQYSIAMVFGSVFNLLWLKRSPISYDMYMFPIAAGLLAGEGLGGVFNALLAIIGVDGSKYGTVVGCPGLEFCG</sequence>
<feature type="transmembrane region" description="Helical" evidence="8">
    <location>
        <begin position="298"/>
        <end position="316"/>
    </location>
</feature>
<evidence type="ECO:0000256" key="2">
    <source>
        <dbReference type="ARBA" id="ARBA00008807"/>
    </source>
</evidence>
<evidence type="ECO:0000313" key="10">
    <source>
        <dbReference type="Proteomes" id="UP000807306"/>
    </source>
</evidence>
<evidence type="ECO:0000256" key="6">
    <source>
        <dbReference type="ARBA" id="ARBA00023136"/>
    </source>
</evidence>
<keyword evidence="6 8" id="KW-0472">Membrane</keyword>
<dbReference type="GO" id="GO:0035673">
    <property type="term" value="F:oligopeptide transmembrane transporter activity"/>
    <property type="evidence" value="ECO:0007669"/>
    <property type="project" value="InterPro"/>
</dbReference>
<evidence type="ECO:0000256" key="4">
    <source>
        <dbReference type="ARBA" id="ARBA00022692"/>
    </source>
</evidence>
<feature type="transmembrane region" description="Helical" evidence="8">
    <location>
        <begin position="629"/>
        <end position="656"/>
    </location>
</feature>
<dbReference type="Pfam" id="PF03169">
    <property type="entry name" value="OPT"/>
    <property type="match status" value="1"/>
</dbReference>
<keyword evidence="5 8" id="KW-1133">Transmembrane helix</keyword>
<feature type="transmembrane region" description="Helical" evidence="8">
    <location>
        <begin position="533"/>
        <end position="555"/>
    </location>
</feature>
<dbReference type="OrthoDB" id="77405at2759"/>
<proteinExistence type="inferred from homology"/>
<evidence type="ECO:0000256" key="3">
    <source>
        <dbReference type="ARBA" id="ARBA00022448"/>
    </source>
</evidence>
<evidence type="ECO:0000256" key="5">
    <source>
        <dbReference type="ARBA" id="ARBA00022989"/>
    </source>
</evidence>
<feature type="transmembrane region" description="Helical" evidence="8">
    <location>
        <begin position="443"/>
        <end position="462"/>
    </location>
</feature>
<feature type="transmembrane region" description="Helical" evidence="8">
    <location>
        <begin position="90"/>
        <end position="111"/>
    </location>
</feature>
<evidence type="ECO:0000256" key="1">
    <source>
        <dbReference type="ARBA" id="ARBA00004141"/>
    </source>
</evidence>
<feature type="transmembrane region" description="Helical" evidence="8">
    <location>
        <begin position="668"/>
        <end position="693"/>
    </location>
</feature>
<accession>A0A9P6JU18</accession>
<feature type="compositionally biased region" description="Basic and acidic residues" evidence="7">
    <location>
        <begin position="1"/>
        <end position="20"/>
    </location>
</feature>
<protein>
    <submittedName>
        <fullName evidence="9">OPT oligopeptide transporter protein-domain-containing protein</fullName>
    </submittedName>
</protein>
<dbReference type="InterPro" id="IPR045035">
    <property type="entry name" value="YSL-like"/>
</dbReference>
<keyword evidence="3" id="KW-0813">Transport</keyword>
<comment type="caution">
    <text evidence="9">The sequence shown here is derived from an EMBL/GenBank/DDBJ whole genome shotgun (WGS) entry which is preliminary data.</text>
</comment>
<evidence type="ECO:0000256" key="7">
    <source>
        <dbReference type="SAM" id="MobiDB-lite"/>
    </source>
</evidence>
<dbReference type="PANTHER" id="PTHR31645:SF3">
    <property type="entry name" value="OLIGOPEPTIDE TRANSPORTER"/>
    <property type="match status" value="1"/>
</dbReference>
<feature type="transmembrane region" description="Helical" evidence="8">
    <location>
        <begin position="171"/>
        <end position="189"/>
    </location>
</feature>
<keyword evidence="10" id="KW-1185">Reference proteome</keyword>
<feature type="transmembrane region" description="Helical" evidence="8">
    <location>
        <begin position="414"/>
        <end position="436"/>
    </location>
</feature>
<dbReference type="Proteomes" id="UP000807306">
    <property type="component" value="Unassembled WGS sequence"/>
</dbReference>